<dbReference type="InterPro" id="IPR001750">
    <property type="entry name" value="ND/Mrp_TM"/>
</dbReference>
<feature type="transmembrane region" description="Helical" evidence="6">
    <location>
        <begin position="332"/>
        <end position="349"/>
    </location>
</feature>
<comment type="subcellular location">
    <subcellularLocation>
        <location evidence="1">Membrane</location>
        <topology evidence="1">Multi-pass membrane protein</topology>
    </subcellularLocation>
</comment>
<feature type="transmembrane region" description="Helical" evidence="6">
    <location>
        <begin position="240"/>
        <end position="261"/>
    </location>
</feature>
<feature type="transmembrane region" description="Helical" evidence="6">
    <location>
        <begin position="453"/>
        <end position="472"/>
    </location>
</feature>
<dbReference type="EMBL" id="UINC01017390">
    <property type="protein sequence ID" value="SVA72031.1"/>
    <property type="molecule type" value="Genomic_DNA"/>
</dbReference>
<feature type="transmembrane region" description="Helical" evidence="6">
    <location>
        <begin position="208"/>
        <end position="228"/>
    </location>
</feature>
<dbReference type="PANTHER" id="PTHR43507">
    <property type="entry name" value="NADH-UBIQUINONE OXIDOREDUCTASE CHAIN 4"/>
    <property type="match status" value="1"/>
</dbReference>
<evidence type="ECO:0000256" key="1">
    <source>
        <dbReference type="ARBA" id="ARBA00004141"/>
    </source>
</evidence>
<dbReference type="AlphaFoldDB" id="A0A381Y5W1"/>
<gene>
    <name evidence="8" type="ORF">METZ01_LOCUS124885</name>
</gene>
<dbReference type="PRINTS" id="PR01437">
    <property type="entry name" value="NUOXDRDTASE4"/>
</dbReference>
<keyword evidence="4 6" id="KW-1133">Transmembrane helix</keyword>
<feature type="transmembrane region" description="Helical" evidence="6">
    <location>
        <begin position="412"/>
        <end position="433"/>
    </location>
</feature>
<dbReference type="PANTHER" id="PTHR43507:SF1">
    <property type="entry name" value="NADH-UBIQUINONE OXIDOREDUCTASE CHAIN 4"/>
    <property type="match status" value="1"/>
</dbReference>
<keyword evidence="5 6" id="KW-0472">Membrane</keyword>
<evidence type="ECO:0000259" key="7">
    <source>
        <dbReference type="Pfam" id="PF00361"/>
    </source>
</evidence>
<feature type="transmembrane region" description="Helical" evidence="6">
    <location>
        <begin position="370"/>
        <end position="392"/>
    </location>
</feature>
<dbReference type="GO" id="GO:0003954">
    <property type="term" value="F:NADH dehydrogenase activity"/>
    <property type="evidence" value="ECO:0007669"/>
    <property type="project" value="TreeGrafter"/>
</dbReference>
<dbReference type="InterPro" id="IPR010227">
    <property type="entry name" value="NADH_Q_OxRdtase_chainM/4"/>
</dbReference>
<evidence type="ECO:0000256" key="4">
    <source>
        <dbReference type="ARBA" id="ARBA00022989"/>
    </source>
</evidence>
<feature type="transmembrane region" description="Helical" evidence="6">
    <location>
        <begin position="161"/>
        <end position="182"/>
    </location>
</feature>
<reference evidence="8" key="1">
    <citation type="submission" date="2018-05" db="EMBL/GenBank/DDBJ databases">
        <authorList>
            <person name="Lanie J.A."/>
            <person name="Ng W.-L."/>
            <person name="Kazmierczak K.M."/>
            <person name="Andrzejewski T.M."/>
            <person name="Davidsen T.M."/>
            <person name="Wayne K.J."/>
            <person name="Tettelin H."/>
            <person name="Glass J.I."/>
            <person name="Rusch D."/>
            <person name="Podicherti R."/>
            <person name="Tsui H.-C.T."/>
            <person name="Winkler M.E."/>
        </authorList>
    </citation>
    <scope>NUCLEOTIDE SEQUENCE</scope>
</reference>
<evidence type="ECO:0000256" key="3">
    <source>
        <dbReference type="ARBA" id="ARBA00022692"/>
    </source>
</evidence>
<evidence type="ECO:0000256" key="5">
    <source>
        <dbReference type="ARBA" id="ARBA00023136"/>
    </source>
</evidence>
<sequence>MLTLIVFTPLIAALALLFVNKDDAGTVRNISVGAAGFTFLVSLVLVLRFDSSLQAMQFTETLAWVPMFHINYQVGVDGISLWLVVLTAFISLIAVCFSLDRQVGFRNFMALLLALEAGTLGVFVALDLILFYVFWELMLVPTYFLIGIWGEGRRVYATTKFVLYTLVGSLLMLLAIIWLSLIHFEVTHEFSFDIQTLVHMKIDPADQVWLFLFFLSAFAIKIPIFPLHSWLPHAYISSPIPVLLILTGAMSKAGAYGIIRFCLPLFPDAIDKFGLVIAFGAATGIVYGAWIAIAQRDLKALVAYSSISHLGFIALGIFALNGEGIEGSVLQMVNHGIIASALFIIVGILEKKMGTRNLNDFRGLGKAMPLLYGMFMLVTLAALGLPGLNGFVGEFLILMGVWTSLVLADLSAIYVLMGGLSIVFAAIYMLYMFQGAMQEKNDHIPEGLTDINFREFGLLLPACVLVVLIGLYPKPFIDRVSPSVESILTLEKTINLHAGEDKGGHH</sequence>
<evidence type="ECO:0000313" key="8">
    <source>
        <dbReference type="EMBL" id="SVA72031.1"/>
    </source>
</evidence>
<dbReference type="GO" id="GO:0042773">
    <property type="term" value="P:ATP synthesis coupled electron transport"/>
    <property type="evidence" value="ECO:0007669"/>
    <property type="project" value="InterPro"/>
</dbReference>
<feature type="transmembrane region" description="Helical" evidence="6">
    <location>
        <begin position="273"/>
        <end position="294"/>
    </location>
</feature>
<dbReference type="NCBIfam" id="TIGR01972">
    <property type="entry name" value="NDH_I_M"/>
    <property type="match status" value="1"/>
</dbReference>
<dbReference type="Pfam" id="PF00361">
    <property type="entry name" value="Proton_antipo_M"/>
    <property type="match status" value="1"/>
</dbReference>
<comment type="similarity">
    <text evidence="2">Belongs to the complex I subunit 4 family.</text>
</comment>
<evidence type="ECO:0000256" key="2">
    <source>
        <dbReference type="ARBA" id="ARBA00009025"/>
    </source>
</evidence>
<feature type="transmembrane region" description="Helical" evidence="6">
    <location>
        <begin position="301"/>
        <end position="320"/>
    </location>
</feature>
<feature type="transmembrane region" description="Helical" evidence="6">
    <location>
        <begin position="31"/>
        <end position="49"/>
    </location>
</feature>
<dbReference type="GO" id="GO:0016020">
    <property type="term" value="C:membrane"/>
    <property type="evidence" value="ECO:0007669"/>
    <property type="project" value="UniProtKB-SubCell"/>
</dbReference>
<dbReference type="GO" id="GO:0015990">
    <property type="term" value="P:electron transport coupled proton transport"/>
    <property type="evidence" value="ECO:0007669"/>
    <property type="project" value="TreeGrafter"/>
</dbReference>
<organism evidence="8">
    <name type="scientific">marine metagenome</name>
    <dbReference type="NCBI Taxonomy" id="408172"/>
    <lineage>
        <taxon>unclassified sequences</taxon>
        <taxon>metagenomes</taxon>
        <taxon>ecological metagenomes</taxon>
    </lineage>
</organism>
<dbReference type="InterPro" id="IPR003918">
    <property type="entry name" value="NADH_UbQ_OxRdtase"/>
</dbReference>
<feature type="transmembrane region" description="Helical" evidence="6">
    <location>
        <begin position="80"/>
        <end position="99"/>
    </location>
</feature>
<protein>
    <recommendedName>
        <fullName evidence="7">NADH:quinone oxidoreductase/Mrp antiporter transmembrane domain-containing protein</fullName>
    </recommendedName>
</protein>
<feature type="transmembrane region" description="Helical" evidence="6">
    <location>
        <begin position="132"/>
        <end position="149"/>
    </location>
</feature>
<keyword evidence="3 6" id="KW-0812">Transmembrane</keyword>
<evidence type="ECO:0000256" key="6">
    <source>
        <dbReference type="SAM" id="Phobius"/>
    </source>
</evidence>
<dbReference type="GO" id="GO:0008137">
    <property type="term" value="F:NADH dehydrogenase (ubiquinone) activity"/>
    <property type="evidence" value="ECO:0007669"/>
    <property type="project" value="InterPro"/>
</dbReference>
<dbReference type="GO" id="GO:0048039">
    <property type="term" value="F:ubiquinone binding"/>
    <property type="evidence" value="ECO:0007669"/>
    <property type="project" value="TreeGrafter"/>
</dbReference>
<name>A0A381Y5W1_9ZZZZ</name>
<proteinExistence type="inferred from homology"/>
<feature type="domain" description="NADH:quinone oxidoreductase/Mrp antiporter transmembrane" evidence="7">
    <location>
        <begin position="125"/>
        <end position="406"/>
    </location>
</feature>
<accession>A0A381Y5W1</accession>
<feature type="transmembrane region" description="Helical" evidence="6">
    <location>
        <begin position="108"/>
        <end position="126"/>
    </location>
</feature>